<keyword evidence="2" id="KW-0800">Toxin</keyword>
<evidence type="ECO:0000259" key="6">
    <source>
        <dbReference type="Pfam" id="PF04829"/>
    </source>
</evidence>
<dbReference type="GO" id="GO:0090729">
    <property type="term" value="F:toxin activity"/>
    <property type="evidence" value="ECO:0007669"/>
    <property type="project" value="UniProtKB-KW"/>
</dbReference>
<keyword evidence="3" id="KW-1266">Target cell cytoplasm</keyword>
<accession>A0A9J9GDJ1</accession>
<dbReference type="RefSeq" id="WP_011915326.1">
    <property type="nucleotide sequence ID" value="NC_009436.1"/>
</dbReference>
<dbReference type="AlphaFoldDB" id="A0A9J9GDJ1"/>
<feature type="domain" description="VENN motif-containing" evidence="6">
    <location>
        <begin position="113"/>
        <end position="161"/>
    </location>
</feature>
<evidence type="ECO:0000256" key="4">
    <source>
        <dbReference type="ARBA" id="ARBA00023026"/>
    </source>
</evidence>
<sequence>MKNDSRYINADKEYGPGSDFWRATSGATGLIAGILGGNIQGGVAAGAAPYMAKLVKDATGENEAARIALHGIVSAALAEVQGGNGLAAAAGGMASAALMGNTLANAFYGKDVKDLDGEQRAFISNLATAVGAAAGGSVGGDTFSAASGANAARVEVENNSLAIPAPPPPVAGNNTGDAVNDANKTIASALDKKLKEMKEALDKATQCSFGRACSADDAEQTEGPNAGKNLTDAEKAEYGGAGSGTGTPPPPENDPKQQNEKPVEKLNQKQESAIKKIDNAIKNALKDHDVMGTLKDMDGTPVPKKNGGYWDHMQEMQNTLRGLRNHADTLKNINNPEAQAAYGRATDAINKIESALKGHGI</sequence>
<reference evidence="8" key="1">
    <citation type="journal article" date="2010" name="PLoS Genet.">
        <title>Genome sequence of the plant growth promoting endophytic bacterium Enterobacter sp. 638.</title>
        <authorList>
            <person name="Taghavi S."/>
            <person name="van der Lelie D."/>
            <person name="Hoffman A."/>
            <person name="Zhang Y.B."/>
            <person name="Walla M.D."/>
            <person name="Vangronsveld J."/>
            <person name="Newman L."/>
            <person name="Monchy S."/>
        </authorList>
    </citation>
    <scope>NUCLEOTIDE SEQUENCE [LARGE SCALE GENOMIC DNA]</scope>
    <source>
        <strain evidence="8">638</strain>
    </source>
</reference>
<feature type="region of interest" description="Disordered" evidence="5">
    <location>
        <begin position="236"/>
        <end position="267"/>
    </location>
</feature>
<name>A0A9J9GDJ1_ENT38</name>
<dbReference type="EMBL" id="CP000653">
    <property type="protein sequence ID" value="ABP58748.1"/>
    <property type="molecule type" value="Genomic_DNA"/>
</dbReference>
<evidence type="ECO:0000256" key="3">
    <source>
        <dbReference type="ARBA" id="ARBA00022913"/>
    </source>
</evidence>
<dbReference type="CDD" id="cd20700">
    <property type="entry name" value="CdiA-CT_Ec_tRNase"/>
    <property type="match status" value="1"/>
</dbReference>
<dbReference type="InterPro" id="IPR006914">
    <property type="entry name" value="VENN_dom"/>
</dbReference>
<dbReference type="Proteomes" id="UP000000230">
    <property type="component" value="Chromosome"/>
</dbReference>
<dbReference type="KEGG" id="ent:Ent638_0058"/>
<evidence type="ECO:0000256" key="2">
    <source>
        <dbReference type="ARBA" id="ARBA00022656"/>
    </source>
</evidence>
<feature type="compositionally biased region" description="Basic and acidic residues" evidence="5">
    <location>
        <begin position="253"/>
        <end position="267"/>
    </location>
</feature>
<proteinExistence type="predicted"/>
<keyword evidence="4" id="KW-0843">Virulence</keyword>
<protein>
    <submittedName>
        <fullName evidence="7">Hemagglutinin-related protein</fullName>
    </submittedName>
</protein>
<comment type="subcellular location">
    <subcellularLocation>
        <location evidence="1">Target cell</location>
        <location evidence="1">Target cell cytoplasm</location>
    </subcellularLocation>
</comment>
<organism evidence="7 8">
    <name type="scientific">Enterobacter sp. (strain 638)</name>
    <dbReference type="NCBI Taxonomy" id="399742"/>
    <lineage>
        <taxon>Bacteria</taxon>
        <taxon>Pseudomonadati</taxon>
        <taxon>Pseudomonadota</taxon>
        <taxon>Gammaproteobacteria</taxon>
        <taxon>Enterobacterales</taxon>
        <taxon>Enterobacteriaceae</taxon>
        <taxon>Enterobacter</taxon>
    </lineage>
</organism>
<evidence type="ECO:0000256" key="5">
    <source>
        <dbReference type="SAM" id="MobiDB-lite"/>
    </source>
</evidence>
<dbReference type="Pfam" id="PF04829">
    <property type="entry name" value="PT-VENN"/>
    <property type="match status" value="1"/>
</dbReference>
<evidence type="ECO:0000256" key="1">
    <source>
        <dbReference type="ARBA" id="ARBA00004219"/>
    </source>
</evidence>
<gene>
    <name evidence="7" type="ordered locus">Ent638_0058</name>
</gene>
<evidence type="ECO:0000313" key="8">
    <source>
        <dbReference type="Proteomes" id="UP000000230"/>
    </source>
</evidence>
<evidence type="ECO:0000313" key="7">
    <source>
        <dbReference type="EMBL" id="ABP58748.1"/>
    </source>
</evidence>
<keyword evidence="8" id="KW-1185">Reference proteome</keyword>